<feature type="binding site" evidence="2">
    <location>
        <position position="120"/>
    </location>
    <ligand>
        <name>Fe cation</name>
        <dbReference type="ChEBI" id="CHEBI:24875"/>
    </ligand>
</feature>
<sequence length="306" mass="32793">MSGPVTTHDAPVDDEHDPPERPCVERHEAREVDLGGMRVRRTLPKRQRRTVGAWCFADHFGPSAPDAPMQVGPHPHIGLQTVTWLLEGEVLHHDSLGTEQLIRPGQLNLMTAGNGIAHAEETPASAASVQHGVQLWVAQPEATRHGAPAFEHHAELPTVDAGGWGATVLVGALGDVRSAARTDTPLVGVALSCGAAVEGTLPAEPTHEHALVVMSGAVRLGDEVVRPGEIAYLGLGRDELALGADGPTEALLLGGEPFPDELAMWWNFVGRDRDELRRAREDWESGHERFGEVSSVLDRVPAPPHP</sequence>
<comment type="cofactor">
    <cofactor evidence="2">
        <name>Fe cation</name>
        <dbReference type="ChEBI" id="CHEBI:24875"/>
    </cofactor>
    <text evidence="2">Binds 1 Fe cation per subunit.</text>
</comment>
<name>A0A5Q2RA05_9ACTN</name>
<keyword evidence="8" id="KW-1185">Reference proteome</keyword>
<dbReference type="InterPro" id="IPR014710">
    <property type="entry name" value="RmlC-like_jellyroll"/>
</dbReference>
<dbReference type="PANTHER" id="PTHR13903:SF8">
    <property type="entry name" value="PIRIN"/>
    <property type="match status" value="1"/>
</dbReference>
<dbReference type="PIRSF" id="PIRSF006232">
    <property type="entry name" value="Pirin"/>
    <property type="match status" value="1"/>
</dbReference>
<evidence type="ECO:0000256" key="1">
    <source>
        <dbReference type="ARBA" id="ARBA00008416"/>
    </source>
</evidence>
<dbReference type="EMBL" id="CP045851">
    <property type="protein sequence ID" value="QGG93668.1"/>
    <property type="molecule type" value="Genomic_DNA"/>
</dbReference>
<accession>A0A5Q2RA05</accession>
<protein>
    <submittedName>
        <fullName evidence="7">Pirin family protein</fullName>
    </submittedName>
</protein>
<evidence type="ECO:0000256" key="4">
    <source>
        <dbReference type="SAM" id="MobiDB-lite"/>
    </source>
</evidence>
<feature type="region of interest" description="Disordered" evidence="4">
    <location>
        <begin position="1"/>
        <end position="23"/>
    </location>
</feature>
<dbReference type="Pfam" id="PF05726">
    <property type="entry name" value="Pirin_C"/>
    <property type="match status" value="1"/>
</dbReference>
<reference evidence="7 8" key="1">
    <citation type="submission" date="2019-11" db="EMBL/GenBank/DDBJ databases">
        <authorList>
            <person name="He Y."/>
        </authorList>
    </citation>
    <scope>NUCLEOTIDE SEQUENCE [LARGE SCALE GENOMIC DNA]</scope>
    <source>
        <strain evidence="7 8">SCSIO 58843</strain>
    </source>
</reference>
<proteinExistence type="inferred from homology"/>
<keyword evidence="2" id="KW-0479">Metal-binding</keyword>
<feature type="domain" description="Pirin N-terminal" evidence="5">
    <location>
        <begin position="37"/>
        <end position="137"/>
    </location>
</feature>
<dbReference type="CDD" id="cd02247">
    <property type="entry name" value="cupin_pirin_C"/>
    <property type="match status" value="1"/>
</dbReference>
<evidence type="ECO:0000256" key="2">
    <source>
        <dbReference type="PIRSR" id="PIRSR006232-1"/>
    </source>
</evidence>
<dbReference type="CDD" id="cd02909">
    <property type="entry name" value="cupin_pirin_N"/>
    <property type="match status" value="1"/>
</dbReference>
<dbReference type="PANTHER" id="PTHR13903">
    <property type="entry name" value="PIRIN-RELATED"/>
    <property type="match status" value="1"/>
</dbReference>
<dbReference type="InterPro" id="IPR011051">
    <property type="entry name" value="RmlC_Cupin_sf"/>
</dbReference>
<feature type="binding site" evidence="2">
    <location>
        <position position="74"/>
    </location>
    <ligand>
        <name>Fe cation</name>
        <dbReference type="ChEBI" id="CHEBI:24875"/>
    </ligand>
</feature>
<evidence type="ECO:0000259" key="6">
    <source>
        <dbReference type="Pfam" id="PF05726"/>
    </source>
</evidence>
<dbReference type="InterPro" id="IPR012093">
    <property type="entry name" value="Pirin"/>
</dbReference>
<dbReference type="Pfam" id="PF02678">
    <property type="entry name" value="Pirin"/>
    <property type="match status" value="1"/>
</dbReference>
<evidence type="ECO:0000259" key="5">
    <source>
        <dbReference type="Pfam" id="PF02678"/>
    </source>
</evidence>
<evidence type="ECO:0000313" key="7">
    <source>
        <dbReference type="EMBL" id="QGG93668.1"/>
    </source>
</evidence>
<dbReference type="Proteomes" id="UP000334019">
    <property type="component" value="Chromosome"/>
</dbReference>
<dbReference type="GO" id="GO:0046872">
    <property type="term" value="F:metal ion binding"/>
    <property type="evidence" value="ECO:0007669"/>
    <property type="project" value="UniProtKB-KW"/>
</dbReference>
<feature type="compositionally biased region" description="Basic and acidic residues" evidence="4">
    <location>
        <begin position="10"/>
        <end position="23"/>
    </location>
</feature>
<dbReference type="RefSeq" id="WP_153757774.1">
    <property type="nucleotide sequence ID" value="NZ_CP045851.1"/>
</dbReference>
<dbReference type="SUPFAM" id="SSF51182">
    <property type="entry name" value="RmlC-like cupins"/>
    <property type="match status" value="1"/>
</dbReference>
<dbReference type="KEGG" id="atq:GH723_00265"/>
<evidence type="ECO:0000256" key="3">
    <source>
        <dbReference type="RuleBase" id="RU003457"/>
    </source>
</evidence>
<feature type="domain" description="Pirin C-terminal" evidence="6">
    <location>
        <begin position="191"/>
        <end position="287"/>
    </location>
</feature>
<evidence type="ECO:0000313" key="8">
    <source>
        <dbReference type="Proteomes" id="UP000334019"/>
    </source>
</evidence>
<dbReference type="Gene3D" id="2.60.120.10">
    <property type="entry name" value="Jelly Rolls"/>
    <property type="match status" value="2"/>
</dbReference>
<dbReference type="InterPro" id="IPR003829">
    <property type="entry name" value="Pirin_N_dom"/>
</dbReference>
<dbReference type="InterPro" id="IPR008778">
    <property type="entry name" value="Pirin_C_dom"/>
</dbReference>
<gene>
    <name evidence="7" type="ORF">GH723_00265</name>
</gene>
<comment type="similarity">
    <text evidence="1 3">Belongs to the pirin family.</text>
</comment>
<keyword evidence="2" id="KW-0408">Iron</keyword>
<organism evidence="7 8">
    <name type="scientific">Actinomarinicola tropica</name>
    <dbReference type="NCBI Taxonomy" id="2789776"/>
    <lineage>
        <taxon>Bacteria</taxon>
        <taxon>Bacillati</taxon>
        <taxon>Actinomycetota</taxon>
        <taxon>Acidimicrobiia</taxon>
        <taxon>Acidimicrobiales</taxon>
        <taxon>Iamiaceae</taxon>
        <taxon>Actinomarinicola</taxon>
    </lineage>
</organism>
<feature type="binding site" evidence="2">
    <location>
        <position position="76"/>
    </location>
    <ligand>
        <name>Fe cation</name>
        <dbReference type="ChEBI" id="CHEBI:24875"/>
    </ligand>
</feature>
<feature type="binding site" evidence="2">
    <location>
        <position position="118"/>
    </location>
    <ligand>
        <name>Fe cation</name>
        <dbReference type="ChEBI" id="CHEBI:24875"/>
    </ligand>
</feature>
<dbReference type="AlphaFoldDB" id="A0A5Q2RA05"/>